<feature type="non-terminal residue" evidence="2">
    <location>
        <position position="238"/>
    </location>
</feature>
<feature type="region of interest" description="Disordered" evidence="1">
    <location>
        <begin position="103"/>
        <end position="137"/>
    </location>
</feature>
<evidence type="ECO:0000256" key="1">
    <source>
        <dbReference type="SAM" id="MobiDB-lite"/>
    </source>
</evidence>
<keyword evidence="3" id="KW-1185">Reference proteome</keyword>
<feature type="compositionally biased region" description="Gly residues" evidence="1">
    <location>
        <begin position="175"/>
        <end position="199"/>
    </location>
</feature>
<dbReference type="Proteomes" id="UP000019335">
    <property type="component" value="Unassembled WGS sequence"/>
</dbReference>
<dbReference type="EMBL" id="AZIL01002215">
    <property type="protein sequence ID" value="EWM22296.1"/>
    <property type="molecule type" value="Genomic_DNA"/>
</dbReference>
<protein>
    <submittedName>
        <fullName evidence="2">Uncharacterized protein</fullName>
    </submittedName>
</protein>
<evidence type="ECO:0000313" key="3">
    <source>
        <dbReference type="Proteomes" id="UP000019335"/>
    </source>
</evidence>
<feature type="compositionally biased region" description="Low complexity" evidence="1">
    <location>
        <begin position="103"/>
        <end position="124"/>
    </location>
</feature>
<gene>
    <name evidence="2" type="ORF">Naga_101653g1</name>
</gene>
<comment type="caution">
    <text evidence="2">The sequence shown here is derived from an EMBL/GenBank/DDBJ whole genome shotgun (WGS) entry which is preliminary data.</text>
</comment>
<name>W7TPG0_9STRA</name>
<feature type="compositionally biased region" description="Basic residues" evidence="1">
    <location>
        <begin position="127"/>
        <end position="136"/>
    </location>
</feature>
<dbReference type="AlphaFoldDB" id="W7TPG0"/>
<reference evidence="2 3" key="1">
    <citation type="journal article" date="2014" name="Mol. Plant">
        <title>Chromosome Scale Genome Assembly and Transcriptome Profiling of Nannochloropsis gaditana in Nitrogen Depletion.</title>
        <authorList>
            <person name="Corteggiani Carpinelli E."/>
            <person name="Telatin A."/>
            <person name="Vitulo N."/>
            <person name="Forcato C."/>
            <person name="D'Angelo M."/>
            <person name="Schiavon R."/>
            <person name="Vezzi A."/>
            <person name="Giacometti G.M."/>
            <person name="Morosinotto T."/>
            <person name="Valle G."/>
        </authorList>
    </citation>
    <scope>NUCLEOTIDE SEQUENCE [LARGE SCALE GENOMIC DNA]</scope>
    <source>
        <strain evidence="2 3">B-31</strain>
    </source>
</reference>
<accession>W7TPG0</accession>
<proteinExistence type="predicted"/>
<organism evidence="2 3">
    <name type="scientific">Nannochloropsis gaditana</name>
    <dbReference type="NCBI Taxonomy" id="72520"/>
    <lineage>
        <taxon>Eukaryota</taxon>
        <taxon>Sar</taxon>
        <taxon>Stramenopiles</taxon>
        <taxon>Ochrophyta</taxon>
        <taxon>Eustigmatophyceae</taxon>
        <taxon>Eustigmatales</taxon>
        <taxon>Monodopsidaceae</taxon>
        <taxon>Nannochloropsis</taxon>
    </lineage>
</organism>
<evidence type="ECO:0000313" key="2">
    <source>
        <dbReference type="EMBL" id="EWM22296.1"/>
    </source>
</evidence>
<feature type="region of interest" description="Disordered" evidence="1">
    <location>
        <begin position="173"/>
        <end position="201"/>
    </location>
</feature>
<sequence>MGGRLADQLQGLLMEHHADLPPEALDILEEEQGNLSLFLAYVVLHRRRLPHALLFKLADMLIPPHVSAEHTELLKAAASTHADARLPSPRHLRTFLLSLGSADPPSGSIPPSSSEAIPSTAPPSFSHPRHRGRKWSRRADEKYRIGLIRAVARVLHAQGLADDYFYFPPSPTGQAGPGSDGIGRGGGGEVGGGRVGGSSSGAQAALRNSIRLHRVPRPQRGFTVAIWLWLEGGREGGG</sequence>